<protein>
    <submittedName>
        <fullName evidence="4">Glutaredoxin-C6-like</fullName>
    </submittedName>
</protein>
<dbReference type="Gramene" id="Aco024446.1.mrna1">
    <property type="protein sequence ID" value="Aco024446.1.mrna1"/>
    <property type="gene ID" value="Aco024446.1.path1"/>
</dbReference>
<keyword evidence="3" id="KW-1185">Reference proteome</keyword>
<accession>A0A6P5ENU0</accession>
<dbReference type="OrthoDB" id="418495at2759"/>
<dbReference type="PROSITE" id="PS51354">
    <property type="entry name" value="GLUTAREDOXIN_2"/>
    <property type="match status" value="1"/>
</dbReference>
<dbReference type="Pfam" id="PF00462">
    <property type="entry name" value="Glutaredoxin"/>
    <property type="match status" value="1"/>
</dbReference>
<gene>
    <name evidence="4" type="primary">LOC109708007</name>
</gene>
<dbReference type="SUPFAM" id="SSF52833">
    <property type="entry name" value="Thioredoxin-like"/>
    <property type="match status" value="1"/>
</dbReference>
<dbReference type="Proteomes" id="UP000515123">
    <property type="component" value="Linkage group 3"/>
</dbReference>
<organism evidence="3 4">
    <name type="scientific">Ananas comosus</name>
    <name type="common">Pineapple</name>
    <name type="synonym">Ananas ananas</name>
    <dbReference type="NCBI Taxonomy" id="4615"/>
    <lineage>
        <taxon>Eukaryota</taxon>
        <taxon>Viridiplantae</taxon>
        <taxon>Streptophyta</taxon>
        <taxon>Embryophyta</taxon>
        <taxon>Tracheophyta</taxon>
        <taxon>Spermatophyta</taxon>
        <taxon>Magnoliopsida</taxon>
        <taxon>Liliopsida</taxon>
        <taxon>Poales</taxon>
        <taxon>Bromeliaceae</taxon>
        <taxon>Bromelioideae</taxon>
        <taxon>Ananas</taxon>
    </lineage>
</organism>
<dbReference type="AlphaFoldDB" id="A0A6P5ENU0"/>
<dbReference type="GO" id="GO:0005737">
    <property type="term" value="C:cytoplasm"/>
    <property type="evidence" value="ECO:0007669"/>
    <property type="project" value="TreeGrafter"/>
</dbReference>
<dbReference type="GO" id="GO:0034599">
    <property type="term" value="P:cellular response to oxidative stress"/>
    <property type="evidence" value="ECO:0007669"/>
    <property type="project" value="TreeGrafter"/>
</dbReference>
<sequence>MRRWMSSFRLSAEERRARREVALPKTKDTVASSPVVVFSSSYCPLCRRVKQVLTEQGATFKAIELDEESDGSAIHSALVKWTGQSTCPNVFIGGKHVGGHNFVMSRHREGKLVPLLVEAGAVAAPAPGPASAPAD</sequence>
<evidence type="ECO:0000313" key="4">
    <source>
        <dbReference type="RefSeq" id="XP_020085152.1"/>
    </source>
</evidence>
<dbReference type="InterPro" id="IPR002109">
    <property type="entry name" value="Glutaredoxin"/>
</dbReference>
<reference evidence="3" key="1">
    <citation type="journal article" date="2015" name="Nat. Genet.">
        <title>The pineapple genome and the evolution of CAM photosynthesis.</title>
        <authorList>
            <person name="Ming R."/>
            <person name="VanBuren R."/>
            <person name="Wai C.M."/>
            <person name="Tang H."/>
            <person name="Schatz M.C."/>
            <person name="Bowers J.E."/>
            <person name="Lyons E."/>
            <person name="Wang M.L."/>
            <person name="Chen J."/>
            <person name="Biggers E."/>
            <person name="Zhang J."/>
            <person name="Huang L."/>
            <person name="Zhang L."/>
            <person name="Miao W."/>
            <person name="Zhang J."/>
            <person name="Ye Z."/>
            <person name="Miao C."/>
            <person name="Lin Z."/>
            <person name="Wang H."/>
            <person name="Zhou H."/>
            <person name="Yim W.C."/>
            <person name="Priest H.D."/>
            <person name="Zheng C."/>
            <person name="Woodhouse M."/>
            <person name="Edger P.P."/>
            <person name="Guyot R."/>
            <person name="Guo H.B."/>
            <person name="Guo H."/>
            <person name="Zheng G."/>
            <person name="Singh R."/>
            <person name="Sharma A."/>
            <person name="Min X."/>
            <person name="Zheng Y."/>
            <person name="Lee H."/>
            <person name="Gurtowski J."/>
            <person name="Sedlazeck F.J."/>
            <person name="Harkess A."/>
            <person name="McKain M.R."/>
            <person name="Liao Z."/>
            <person name="Fang J."/>
            <person name="Liu J."/>
            <person name="Zhang X."/>
            <person name="Zhang Q."/>
            <person name="Hu W."/>
            <person name="Qin Y."/>
            <person name="Wang K."/>
            <person name="Chen L.Y."/>
            <person name="Shirley N."/>
            <person name="Lin Y.R."/>
            <person name="Liu L.Y."/>
            <person name="Hernandez A.G."/>
            <person name="Wright C.L."/>
            <person name="Bulone V."/>
            <person name="Tuskan G.A."/>
            <person name="Heath K."/>
            <person name="Zee F."/>
            <person name="Moore P.H."/>
            <person name="Sunkar R."/>
            <person name="Leebens-Mack J.H."/>
            <person name="Mockler T."/>
            <person name="Bennetzen J.L."/>
            <person name="Freeling M."/>
            <person name="Sankoff D."/>
            <person name="Paterson A.H."/>
            <person name="Zhu X."/>
            <person name="Yang X."/>
            <person name="Smith J.A."/>
            <person name="Cushman J.C."/>
            <person name="Paull R.E."/>
            <person name="Yu Q."/>
        </authorList>
    </citation>
    <scope>NUCLEOTIDE SEQUENCE [LARGE SCALE GENOMIC DNA]</scope>
    <source>
        <strain evidence="3">cv. F153</strain>
    </source>
</reference>
<feature type="domain" description="Glutaredoxin" evidence="2">
    <location>
        <begin position="35"/>
        <end position="97"/>
    </location>
</feature>
<dbReference type="PANTHER" id="PTHR45694:SF14">
    <property type="entry name" value="GLUTAREDOXIN-C2"/>
    <property type="match status" value="1"/>
</dbReference>
<dbReference type="GeneID" id="109708007"/>
<comment type="similarity">
    <text evidence="1">Belongs to the glutaredoxin family. CPYC subfamily.</text>
</comment>
<name>A0A6P5ENU0_ANACO</name>
<dbReference type="PANTHER" id="PTHR45694">
    <property type="entry name" value="GLUTAREDOXIN 2"/>
    <property type="match status" value="1"/>
</dbReference>
<dbReference type="PRINTS" id="PR00160">
    <property type="entry name" value="GLUTAREDOXIN"/>
</dbReference>
<dbReference type="CDD" id="cd03419">
    <property type="entry name" value="GRX_GRXh_1_2_like"/>
    <property type="match status" value="1"/>
</dbReference>
<evidence type="ECO:0000313" key="3">
    <source>
        <dbReference type="Proteomes" id="UP000515123"/>
    </source>
</evidence>
<proteinExistence type="inferred from homology"/>
<dbReference type="FunFam" id="3.40.30.10:FF:000093">
    <property type="entry name" value="Glutaredoxin 2"/>
    <property type="match status" value="1"/>
</dbReference>
<dbReference type="InterPro" id="IPR014025">
    <property type="entry name" value="Glutaredoxin_subgr"/>
</dbReference>
<dbReference type="GO" id="GO:0015038">
    <property type="term" value="F:glutathione disulfide oxidoreductase activity"/>
    <property type="evidence" value="ECO:0007669"/>
    <property type="project" value="TreeGrafter"/>
</dbReference>
<reference evidence="4" key="2">
    <citation type="submission" date="2025-08" db="UniProtKB">
        <authorList>
            <consortium name="RefSeq"/>
        </authorList>
    </citation>
    <scope>IDENTIFICATION</scope>
    <source>
        <tissue evidence="4">Leaf</tissue>
    </source>
</reference>
<dbReference type="Gene3D" id="3.40.30.10">
    <property type="entry name" value="Glutaredoxin"/>
    <property type="match status" value="1"/>
</dbReference>
<evidence type="ECO:0000256" key="1">
    <source>
        <dbReference type="ARBA" id="ARBA00007190"/>
    </source>
</evidence>
<evidence type="ECO:0000259" key="2">
    <source>
        <dbReference type="Pfam" id="PF00462"/>
    </source>
</evidence>
<dbReference type="RefSeq" id="XP_020085152.1">
    <property type="nucleotide sequence ID" value="XM_020229563.1"/>
</dbReference>
<dbReference type="InterPro" id="IPR036249">
    <property type="entry name" value="Thioredoxin-like_sf"/>
</dbReference>